<dbReference type="PANTHER" id="PTHR31170:SF17">
    <property type="match status" value="1"/>
</dbReference>
<gene>
    <name evidence="2" type="ORF">SLEP1_g56861</name>
</gene>
<protein>
    <submittedName>
        <fullName evidence="2">Uncharacterized protein</fullName>
    </submittedName>
</protein>
<dbReference type="EMBL" id="BPVZ01000343">
    <property type="protein sequence ID" value="GKV50148.1"/>
    <property type="molecule type" value="Genomic_DNA"/>
</dbReference>
<reference evidence="2 3" key="1">
    <citation type="journal article" date="2021" name="Commun. Biol.">
        <title>The genome of Shorea leprosula (Dipterocarpaceae) highlights the ecological relevance of drought in aseasonal tropical rainforests.</title>
        <authorList>
            <person name="Ng K.K.S."/>
            <person name="Kobayashi M.J."/>
            <person name="Fawcett J.A."/>
            <person name="Hatakeyama M."/>
            <person name="Paape T."/>
            <person name="Ng C.H."/>
            <person name="Ang C.C."/>
            <person name="Tnah L.H."/>
            <person name="Lee C.T."/>
            <person name="Nishiyama T."/>
            <person name="Sese J."/>
            <person name="O'Brien M.J."/>
            <person name="Copetti D."/>
            <person name="Mohd Noor M.I."/>
            <person name="Ong R.C."/>
            <person name="Putra M."/>
            <person name="Sireger I.Z."/>
            <person name="Indrioko S."/>
            <person name="Kosugi Y."/>
            <person name="Izuno A."/>
            <person name="Isagi Y."/>
            <person name="Lee S.L."/>
            <person name="Shimizu K.K."/>
        </authorList>
    </citation>
    <scope>NUCLEOTIDE SEQUENCE [LARGE SCALE GENOMIC DNA]</scope>
    <source>
        <strain evidence="2">214</strain>
    </source>
</reference>
<keyword evidence="3" id="KW-1185">Reference proteome</keyword>
<keyword evidence="1" id="KW-0812">Transmembrane</keyword>
<keyword evidence="1" id="KW-0472">Membrane</keyword>
<dbReference type="PANTHER" id="PTHR31170">
    <property type="entry name" value="BNAC04G53230D PROTEIN"/>
    <property type="match status" value="1"/>
</dbReference>
<dbReference type="AlphaFoldDB" id="A0AAV5MMQ7"/>
<accession>A0AAV5MMQ7</accession>
<proteinExistence type="predicted"/>
<sequence>MLGNDEAVATVFNRIGDNVIVGVSSEFYARLCHDVNEHYNALWNRRMASLRHNYFNTPWAFISFLAAAFLLQLSCCSFLASAYPASNDIYHFS</sequence>
<evidence type="ECO:0000256" key="1">
    <source>
        <dbReference type="SAM" id="Phobius"/>
    </source>
</evidence>
<comment type="caution">
    <text evidence="2">The sequence shown here is derived from an EMBL/GenBank/DDBJ whole genome shotgun (WGS) entry which is preliminary data.</text>
</comment>
<keyword evidence="1" id="KW-1133">Transmembrane helix</keyword>
<evidence type="ECO:0000313" key="3">
    <source>
        <dbReference type="Proteomes" id="UP001054252"/>
    </source>
</evidence>
<evidence type="ECO:0000313" key="2">
    <source>
        <dbReference type="EMBL" id="GKV50148.1"/>
    </source>
</evidence>
<dbReference type="Proteomes" id="UP001054252">
    <property type="component" value="Unassembled WGS sequence"/>
</dbReference>
<dbReference type="InterPro" id="IPR004158">
    <property type="entry name" value="DUF247_pln"/>
</dbReference>
<feature type="transmembrane region" description="Helical" evidence="1">
    <location>
        <begin position="59"/>
        <end position="83"/>
    </location>
</feature>
<dbReference type="Pfam" id="PF03140">
    <property type="entry name" value="DUF247"/>
    <property type="match status" value="1"/>
</dbReference>
<name>A0AAV5MMQ7_9ROSI</name>
<organism evidence="2 3">
    <name type="scientific">Rubroshorea leprosula</name>
    <dbReference type="NCBI Taxonomy" id="152421"/>
    <lineage>
        <taxon>Eukaryota</taxon>
        <taxon>Viridiplantae</taxon>
        <taxon>Streptophyta</taxon>
        <taxon>Embryophyta</taxon>
        <taxon>Tracheophyta</taxon>
        <taxon>Spermatophyta</taxon>
        <taxon>Magnoliopsida</taxon>
        <taxon>eudicotyledons</taxon>
        <taxon>Gunneridae</taxon>
        <taxon>Pentapetalae</taxon>
        <taxon>rosids</taxon>
        <taxon>malvids</taxon>
        <taxon>Malvales</taxon>
        <taxon>Dipterocarpaceae</taxon>
        <taxon>Rubroshorea</taxon>
    </lineage>
</organism>